<keyword evidence="9" id="KW-1185">Reference proteome</keyword>
<keyword evidence="6" id="KW-0175">Coiled coil</keyword>
<dbReference type="SUPFAM" id="SSF56300">
    <property type="entry name" value="Metallo-dependent phosphatases"/>
    <property type="match status" value="1"/>
</dbReference>
<dbReference type="FunCoup" id="A0A6J0BY87">
    <property type="interactions" value="146"/>
</dbReference>
<dbReference type="RefSeq" id="XP_015519214.2">
    <property type="nucleotide sequence ID" value="XM_015663728.2"/>
</dbReference>
<evidence type="ECO:0000259" key="8">
    <source>
        <dbReference type="Pfam" id="PF02872"/>
    </source>
</evidence>
<dbReference type="InParanoid" id="A0A6J0BY87"/>
<feature type="domain" description="5'-Nucleotidase C-terminal" evidence="8">
    <location>
        <begin position="351"/>
        <end position="530"/>
    </location>
</feature>
<evidence type="ECO:0000256" key="3">
    <source>
        <dbReference type="ARBA" id="ARBA00012643"/>
    </source>
</evidence>
<dbReference type="Gene3D" id="3.60.21.10">
    <property type="match status" value="1"/>
</dbReference>
<feature type="signal peptide" evidence="5">
    <location>
        <begin position="1"/>
        <end position="21"/>
    </location>
</feature>
<dbReference type="GO" id="GO:0008253">
    <property type="term" value="F:5'-nucleotidase activity"/>
    <property type="evidence" value="ECO:0007669"/>
    <property type="project" value="UniProtKB-EC"/>
</dbReference>
<dbReference type="Proteomes" id="UP000829291">
    <property type="component" value="Chromosome 1"/>
</dbReference>
<dbReference type="GeneID" id="107223887"/>
<organism evidence="10">
    <name type="scientific">Neodiprion lecontei</name>
    <name type="common">Redheaded pine sawfly</name>
    <dbReference type="NCBI Taxonomy" id="441921"/>
    <lineage>
        <taxon>Eukaryota</taxon>
        <taxon>Metazoa</taxon>
        <taxon>Ecdysozoa</taxon>
        <taxon>Arthropoda</taxon>
        <taxon>Hexapoda</taxon>
        <taxon>Insecta</taxon>
        <taxon>Pterygota</taxon>
        <taxon>Neoptera</taxon>
        <taxon>Endopterygota</taxon>
        <taxon>Hymenoptera</taxon>
        <taxon>Tenthredinoidea</taxon>
        <taxon>Diprionidae</taxon>
        <taxon>Diprioninae</taxon>
        <taxon>Neodiprion</taxon>
    </lineage>
</organism>
<dbReference type="GO" id="GO:0046872">
    <property type="term" value="F:metal ion binding"/>
    <property type="evidence" value="ECO:0007669"/>
    <property type="project" value="UniProtKB-KW"/>
</dbReference>
<comment type="similarity">
    <text evidence="2 5">Belongs to the 5'-nucleotidase family.</text>
</comment>
<dbReference type="InterPro" id="IPR006179">
    <property type="entry name" value="5_nucleotidase/apyrase"/>
</dbReference>
<keyword evidence="4 5" id="KW-0732">Signal</keyword>
<dbReference type="InterPro" id="IPR029052">
    <property type="entry name" value="Metallo-depent_PP-like"/>
</dbReference>
<evidence type="ECO:0000259" key="7">
    <source>
        <dbReference type="Pfam" id="PF00149"/>
    </source>
</evidence>
<keyword evidence="5" id="KW-0378">Hydrolase</keyword>
<accession>A0A6J0BY87</accession>
<protein>
    <recommendedName>
        <fullName evidence="3">5'-nucleotidase</fullName>
        <ecNumber evidence="3">3.1.3.5</ecNumber>
    </recommendedName>
</protein>
<comment type="catalytic activity">
    <reaction evidence="1">
        <text>a ribonucleoside 5'-phosphate + H2O = a ribonucleoside + phosphate</text>
        <dbReference type="Rhea" id="RHEA:12484"/>
        <dbReference type="ChEBI" id="CHEBI:15377"/>
        <dbReference type="ChEBI" id="CHEBI:18254"/>
        <dbReference type="ChEBI" id="CHEBI:43474"/>
        <dbReference type="ChEBI" id="CHEBI:58043"/>
        <dbReference type="EC" id="3.1.3.5"/>
    </reaction>
</comment>
<keyword evidence="5" id="KW-0547">Nucleotide-binding</keyword>
<name>A0A6J0BY87_NEOLC</name>
<dbReference type="PRINTS" id="PR01607">
    <property type="entry name" value="APYRASEFAMLY"/>
</dbReference>
<evidence type="ECO:0000313" key="10">
    <source>
        <dbReference type="RefSeq" id="XP_015519214.2"/>
    </source>
</evidence>
<evidence type="ECO:0000313" key="9">
    <source>
        <dbReference type="Proteomes" id="UP000829291"/>
    </source>
</evidence>
<evidence type="ECO:0000256" key="2">
    <source>
        <dbReference type="ARBA" id="ARBA00006654"/>
    </source>
</evidence>
<dbReference type="PANTHER" id="PTHR11575">
    <property type="entry name" value="5'-NUCLEOTIDASE-RELATED"/>
    <property type="match status" value="1"/>
</dbReference>
<dbReference type="EC" id="3.1.3.5" evidence="3"/>
<dbReference type="GO" id="GO:0000166">
    <property type="term" value="F:nucleotide binding"/>
    <property type="evidence" value="ECO:0007669"/>
    <property type="project" value="UniProtKB-KW"/>
</dbReference>
<dbReference type="PROSITE" id="PS00785">
    <property type="entry name" value="5_NUCLEOTIDASE_1"/>
    <property type="match status" value="1"/>
</dbReference>
<dbReference type="GO" id="GO:0006196">
    <property type="term" value="P:AMP catabolic process"/>
    <property type="evidence" value="ECO:0007669"/>
    <property type="project" value="TreeGrafter"/>
</dbReference>
<dbReference type="Gene3D" id="3.90.780.10">
    <property type="entry name" value="5'-Nucleotidase, C-terminal domain"/>
    <property type="match status" value="1"/>
</dbReference>
<dbReference type="CDD" id="cd07409">
    <property type="entry name" value="MPP_CD73_N"/>
    <property type="match status" value="1"/>
</dbReference>
<feature type="chain" id="PRO_5045012722" description="5'-nucleotidase" evidence="5">
    <location>
        <begin position="22"/>
        <end position="599"/>
    </location>
</feature>
<dbReference type="PANTHER" id="PTHR11575:SF24">
    <property type="entry name" value="5'-NUCLEOTIDASE"/>
    <property type="match status" value="1"/>
</dbReference>
<dbReference type="Pfam" id="PF02872">
    <property type="entry name" value="5_nucleotid_C"/>
    <property type="match status" value="1"/>
</dbReference>
<dbReference type="Pfam" id="PF00149">
    <property type="entry name" value="Metallophos"/>
    <property type="match status" value="1"/>
</dbReference>
<evidence type="ECO:0000256" key="5">
    <source>
        <dbReference type="RuleBase" id="RU362119"/>
    </source>
</evidence>
<feature type="domain" description="Calcineurin-like phosphoesterase" evidence="7">
    <location>
        <begin position="41"/>
        <end position="256"/>
    </location>
</feature>
<sequence>MRCRCVCSAAVLLVFFGVAVASPVQGTIAGTRDAEGGLHLQVLHTNDMHSRFEQTSTLFGTCSDADAANNECIGGFGRVATVVRSARAGSVPTLYLDAGDTYQGSIWFIVHRWKIVARFLNLLNPDAMSLGNHEFDQGVTGLIPFIENATFPVLAANLNLTNEPELGATKLAKSTVIDINGTQVGIIGYLTPETKLLATTDNVIFDEEVAAITEEAARLKESGVNILIALGHSGFTMDKTIAAEVEDIDLVVGGHTNTFLFNGTQPDTEVPVGLYPTAITQSSGKIVYVVQAYAYTKYIGNFSVTFDSEGDLTHIEGNPILLDSSVEQAEDVVEELENWRAAINNLTITYVGSSSVLLNGDADVCRRQECNMGNLVTDAMIDYISRQYNGSDGWTDAPIAVMNSGSIRTSIPASTDSQISMADVLTVLPFGNQPIIVTMTGEVLISMLEWSVYYMTGDPNEDAKGAFLQVSGIQVTYDLSQPVYSKVVSVKVRCGNCNIPTYSDLNETETYSVITNDYMYSGGDGFSMLSDLDVKRADDSLADVVAEYLTLRSPVYPAIEWRITFSETDTMESSVESGASYVTYTITTIILPLLFKMCT</sequence>
<reference evidence="10" key="1">
    <citation type="submission" date="2025-08" db="UniProtKB">
        <authorList>
            <consortium name="RefSeq"/>
        </authorList>
    </citation>
    <scope>IDENTIFICATION</scope>
    <source>
        <tissue evidence="10">Thorax and Abdomen</tissue>
    </source>
</reference>
<feature type="coiled-coil region" evidence="6">
    <location>
        <begin position="322"/>
        <end position="349"/>
    </location>
</feature>
<dbReference type="OrthoDB" id="7722975at2759"/>
<gene>
    <name evidence="10" type="primary">LOC107223887</name>
</gene>
<dbReference type="InterPro" id="IPR004843">
    <property type="entry name" value="Calcineurin-like_PHP"/>
</dbReference>
<proteinExistence type="inferred from homology"/>
<dbReference type="InterPro" id="IPR006146">
    <property type="entry name" value="5'-Nucleotdase_CS"/>
</dbReference>
<evidence type="ECO:0000256" key="4">
    <source>
        <dbReference type="ARBA" id="ARBA00022729"/>
    </source>
</evidence>
<dbReference type="InterPro" id="IPR008334">
    <property type="entry name" value="5'-Nucleotdase_C"/>
</dbReference>
<dbReference type="AlphaFoldDB" id="A0A6J0BY87"/>
<evidence type="ECO:0000256" key="6">
    <source>
        <dbReference type="SAM" id="Coils"/>
    </source>
</evidence>
<dbReference type="GO" id="GO:0005886">
    <property type="term" value="C:plasma membrane"/>
    <property type="evidence" value="ECO:0007669"/>
    <property type="project" value="TreeGrafter"/>
</dbReference>
<dbReference type="SUPFAM" id="SSF55816">
    <property type="entry name" value="5'-nucleotidase (syn. UDP-sugar hydrolase), C-terminal domain"/>
    <property type="match status" value="1"/>
</dbReference>
<dbReference type="InterPro" id="IPR036907">
    <property type="entry name" value="5'-Nucleotdase_C_sf"/>
</dbReference>
<dbReference type="PROSITE" id="PS00786">
    <property type="entry name" value="5_NUCLEOTIDASE_2"/>
    <property type="match status" value="1"/>
</dbReference>
<dbReference type="KEGG" id="nlo:107223887"/>
<evidence type="ECO:0000256" key="1">
    <source>
        <dbReference type="ARBA" id="ARBA00000815"/>
    </source>
</evidence>